<feature type="region of interest" description="Disordered" evidence="1">
    <location>
        <begin position="188"/>
        <end position="442"/>
    </location>
</feature>
<sequence length="548" mass="59774">MADPVVALLVEQKTQVGSDPTVPPSPAPAWEESAHYPVFDPQDPRHNPPGPRSSWMNDSYFLFQSSSPQDSVRWMQSLPRRSIQKARLGLGALRSGMQRRTSRLGERSDAQGLPTWRTESIPGPLDQREGSFPSSVSDASTEEDYEFGSRLHRTSCNYSSSSSRGDIEKYMMSIRASISPPEIFVSPRSTMDRMDPSDLCLDGCGGDGPSTNVDEVRSETTGGTAASFVESRAGSSRFYTNGAASRPAGPNSVSLNSPSYSPSGSSPPSLMAHADNPVPESQSPLHHDISSSEVPQEIGDELEQSTPTSDTACVPRPSVAHDDEAGMPTDAVLFLDQPRNEGPDATKPDFESEQAEPVDTSPEKLGDNPPDVQVKSSSSHVEPDGLNEDNNSPVDQADFSEYSHFFGEQAQEYLGQDVPAEPDSRRNSSLHPPVVASNENEDKLSIRSIRSLRDEYFYVDGKSGGLHPDRGESPTKAERRLRSDGSLYSGPGLDRSLSARTQDIPEIIGPGRPPTIDLPLYHDDRDGSDSSDEYIATTYPIWQRYYFS</sequence>
<feature type="region of interest" description="Disordered" evidence="1">
    <location>
        <begin position="96"/>
        <end position="140"/>
    </location>
</feature>
<dbReference type="Proteomes" id="UP000235023">
    <property type="component" value="Unassembled WGS sequence"/>
</dbReference>
<feature type="compositionally biased region" description="Low complexity" evidence="1">
    <location>
        <begin position="250"/>
        <end position="269"/>
    </location>
</feature>
<evidence type="ECO:0000313" key="3">
    <source>
        <dbReference type="Proteomes" id="UP000235023"/>
    </source>
</evidence>
<keyword evidence="3" id="KW-1185">Reference proteome</keyword>
<proteinExistence type="predicted"/>
<dbReference type="EMBL" id="KZ559588">
    <property type="protein sequence ID" value="PLN77802.1"/>
    <property type="molecule type" value="Genomic_DNA"/>
</dbReference>
<name>A0A2J5HLB9_9EURO</name>
<evidence type="ECO:0000313" key="2">
    <source>
        <dbReference type="EMBL" id="PLN77802.1"/>
    </source>
</evidence>
<dbReference type="AlphaFoldDB" id="A0A2J5HLB9"/>
<protein>
    <submittedName>
        <fullName evidence="2">Uncharacterized protein</fullName>
    </submittedName>
</protein>
<feature type="compositionally biased region" description="Basic and acidic residues" evidence="1">
    <location>
        <begin position="467"/>
        <end position="483"/>
    </location>
</feature>
<organism evidence="2 3">
    <name type="scientific">Aspergillus taichungensis</name>
    <dbReference type="NCBI Taxonomy" id="482145"/>
    <lineage>
        <taxon>Eukaryota</taxon>
        <taxon>Fungi</taxon>
        <taxon>Dikarya</taxon>
        <taxon>Ascomycota</taxon>
        <taxon>Pezizomycotina</taxon>
        <taxon>Eurotiomycetes</taxon>
        <taxon>Eurotiomycetidae</taxon>
        <taxon>Eurotiales</taxon>
        <taxon>Aspergillaceae</taxon>
        <taxon>Aspergillus</taxon>
        <taxon>Aspergillus subgen. Circumdati</taxon>
    </lineage>
</organism>
<dbReference type="OrthoDB" id="4185962at2759"/>
<feature type="region of interest" description="Disordered" evidence="1">
    <location>
        <begin position="12"/>
        <end position="53"/>
    </location>
</feature>
<feature type="region of interest" description="Disordered" evidence="1">
    <location>
        <begin position="461"/>
        <end position="532"/>
    </location>
</feature>
<evidence type="ECO:0000256" key="1">
    <source>
        <dbReference type="SAM" id="MobiDB-lite"/>
    </source>
</evidence>
<feature type="compositionally biased region" description="Polar residues" evidence="1">
    <location>
        <begin position="233"/>
        <end position="243"/>
    </location>
</feature>
<feature type="compositionally biased region" description="Basic and acidic residues" evidence="1">
    <location>
        <begin position="338"/>
        <end position="350"/>
    </location>
</feature>
<accession>A0A2J5HLB9</accession>
<gene>
    <name evidence="2" type="ORF">BDW42DRAFT_187818</name>
</gene>
<reference evidence="3" key="1">
    <citation type="submission" date="2017-12" db="EMBL/GenBank/DDBJ databases">
        <authorList>
            <consortium name="DOE Joint Genome Institute"/>
            <person name="Mondo S.J."/>
            <person name="Kjaerbolling I."/>
            <person name="Vesth T.C."/>
            <person name="Frisvad J.C."/>
            <person name="Nybo J.L."/>
            <person name="Theobald S."/>
            <person name="Kuo A."/>
            <person name="Bowyer P."/>
            <person name="Matsuda Y."/>
            <person name="Lyhne E.K."/>
            <person name="Kogle M.E."/>
            <person name="Clum A."/>
            <person name="Lipzen A."/>
            <person name="Salamov A."/>
            <person name="Ngan C.Y."/>
            <person name="Daum C."/>
            <person name="Chiniquy J."/>
            <person name="Barry K."/>
            <person name="LaButti K."/>
            <person name="Haridas S."/>
            <person name="Simmons B.A."/>
            <person name="Magnuson J.K."/>
            <person name="Mortensen U.H."/>
            <person name="Larsen T.O."/>
            <person name="Grigoriev I.V."/>
            <person name="Baker S.E."/>
            <person name="Andersen M.R."/>
            <person name="Nordberg H.P."/>
            <person name="Cantor M.N."/>
            <person name="Hua S.X."/>
        </authorList>
    </citation>
    <scope>NUCLEOTIDE SEQUENCE [LARGE SCALE GENOMIC DNA]</scope>
    <source>
        <strain evidence="3">IBT 19404</strain>
    </source>
</reference>